<feature type="compositionally biased region" description="Low complexity" evidence="3">
    <location>
        <begin position="441"/>
        <end position="456"/>
    </location>
</feature>
<dbReference type="GO" id="GO:0015630">
    <property type="term" value="C:microtubule cytoskeleton"/>
    <property type="evidence" value="ECO:0007669"/>
    <property type="project" value="TreeGrafter"/>
</dbReference>
<dbReference type="OMA" id="MTRPHII"/>
<evidence type="ECO:0000313" key="6">
    <source>
        <dbReference type="Proteomes" id="UP000234474"/>
    </source>
</evidence>
<evidence type="ECO:0000313" key="5">
    <source>
        <dbReference type="EMBL" id="PKX94180.1"/>
    </source>
</evidence>
<feature type="compositionally biased region" description="Basic and acidic residues" evidence="3">
    <location>
        <begin position="285"/>
        <end position="296"/>
    </location>
</feature>
<feature type="compositionally biased region" description="Basic residues" evidence="3">
    <location>
        <begin position="218"/>
        <end position="228"/>
    </location>
</feature>
<accession>A0A2I1C978</accession>
<feature type="compositionally biased region" description="Acidic residues" evidence="3">
    <location>
        <begin position="271"/>
        <end position="281"/>
    </location>
</feature>
<dbReference type="PANTHER" id="PTHR47775:SF1">
    <property type="entry name" value="BUD SITE SELECTION PROTEIN 14"/>
    <property type="match status" value="1"/>
</dbReference>
<feature type="compositionally biased region" description="Basic and acidic residues" evidence="3">
    <location>
        <begin position="374"/>
        <end position="386"/>
    </location>
</feature>
<feature type="compositionally biased region" description="Basic and acidic residues" evidence="3">
    <location>
        <begin position="550"/>
        <end position="578"/>
    </location>
</feature>
<keyword evidence="6" id="KW-1185">Reference proteome</keyword>
<dbReference type="GO" id="GO:0051286">
    <property type="term" value="C:cell tip"/>
    <property type="evidence" value="ECO:0007669"/>
    <property type="project" value="TreeGrafter"/>
</dbReference>
<dbReference type="GO" id="GO:0030950">
    <property type="term" value="P:establishment or maintenance of actin cytoskeleton polarity"/>
    <property type="evidence" value="ECO:0007669"/>
    <property type="project" value="TreeGrafter"/>
</dbReference>
<reference evidence="6" key="1">
    <citation type="journal article" date="2018" name="Proc. Natl. Acad. Sci. U.S.A.">
        <title>Linking secondary metabolites to gene clusters through genome sequencing of six diverse Aspergillus species.</title>
        <authorList>
            <person name="Kaerboelling I."/>
            <person name="Vesth T.C."/>
            <person name="Frisvad J.C."/>
            <person name="Nybo J.L."/>
            <person name="Theobald S."/>
            <person name="Kuo A."/>
            <person name="Bowyer P."/>
            <person name="Matsuda Y."/>
            <person name="Mondo S."/>
            <person name="Lyhne E.K."/>
            <person name="Kogle M.E."/>
            <person name="Clum A."/>
            <person name="Lipzen A."/>
            <person name="Salamov A."/>
            <person name="Ngan C.Y."/>
            <person name="Daum C."/>
            <person name="Chiniquy J."/>
            <person name="Barry K."/>
            <person name="LaButti K."/>
            <person name="Haridas S."/>
            <person name="Simmons B.A."/>
            <person name="Magnuson J.K."/>
            <person name="Mortensen U.H."/>
            <person name="Larsen T.O."/>
            <person name="Grigoriev I.V."/>
            <person name="Baker S.E."/>
            <person name="Andersen M.R."/>
        </authorList>
    </citation>
    <scope>NUCLEOTIDE SEQUENCE [LARGE SCALE GENOMIC DNA]</scope>
    <source>
        <strain evidence="6">IBT 16806</strain>
    </source>
</reference>
<feature type="region of interest" description="Disordered" evidence="3">
    <location>
        <begin position="209"/>
        <end position="228"/>
    </location>
</feature>
<sequence length="756" mass="83380">MTRPRIIRADTLDLQDHHAPSAKDHSKHSFNTGSGLAPHQEHTLRHADQDARNEMIYGPNLDESHLNSDHYHDGMDIHDDMDVADAGFGHHGRGHGSEEGDLADEESDDLLDDDLMDKISSSPSIDDEDIDFEFVYALHNFVATVDGQANAAKGDTMVLLDDSNSYWWLVRIVKDGSIGYLPAEHIETPTERLARLNKHRNVDLSATMLGDNSEKSKNPLKKAMRRRNAKNVTFTAPTYIEASDIDWSTEDEIDDADSLIDAQEIIRDGDDLHDEPNDDIVVEPLRPKSNRDKVNDESENLEETQESGSTSPEKQRSSQELFEAASEPTVSRSRNGTVRNTDSFFKDDTVETKKISLTPNLLRDEVSSGGLSSETKEGRGSFDNIDKALGANDKGRDDKKRKDKKPGMLSGLFKRKDKRSKSTEDESDEPEKVSGELSRTSPIPKTSSESVSSPESRPAKGNPAQKQTTKPQKQTLPVTSPTNQAVQHGSNAPVAVESGEKVLTKGKQKTDTIRQVVSEDDDILPQSTRAMVSEDAGDGIVSPVDTIDSSAKRDPEDVIARDATIDRVEFQHEERQSPYDRIVPLQPSETSQPQRSPQKQENSYLDRRPESPASVSPIGAGAPPGLQTDLSSPKDYSVSPISPPISPVENASESKGIDTVASPMDRLSAETPTWSDASLRSYLDDENDIRDLYIIVHDSSNIPPAGPEHPITGSLFKEESRRLKEMSSQLDMMLADWVGRRLRNTTATKAVSVTAL</sequence>
<evidence type="ECO:0000256" key="3">
    <source>
        <dbReference type="SAM" id="MobiDB-lite"/>
    </source>
</evidence>
<comment type="caution">
    <text evidence="5">The sequence shown here is derived from an EMBL/GenBank/DDBJ whole genome shotgun (WGS) entry which is preliminary data.</text>
</comment>
<dbReference type="STRING" id="1392255.A0A2I1C978"/>
<evidence type="ECO:0000256" key="1">
    <source>
        <dbReference type="ARBA" id="ARBA00022443"/>
    </source>
</evidence>
<dbReference type="Proteomes" id="UP000234474">
    <property type="component" value="Unassembled WGS sequence"/>
</dbReference>
<dbReference type="VEuPathDB" id="FungiDB:P174DRAFT_420736"/>
<name>A0A2I1C978_ASPN1</name>
<dbReference type="Pfam" id="PF00018">
    <property type="entry name" value="SH3_1"/>
    <property type="match status" value="1"/>
</dbReference>
<protein>
    <submittedName>
        <fullName evidence="5">Putative SH3 domain protein</fullName>
    </submittedName>
</protein>
<organism evidence="5 6">
    <name type="scientific">Aspergillus novofumigatus (strain IBT 16806)</name>
    <dbReference type="NCBI Taxonomy" id="1392255"/>
    <lineage>
        <taxon>Eukaryota</taxon>
        <taxon>Fungi</taxon>
        <taxon>Dikarya</taxon>
        <taxon>Ascomycota</taxon>
        <taxon>Pezizomycotina</taxon>
        <taxon>Eurotiomycetes</taxon>
        <taxon>Eurotiomycetidae</taxon>
        <taxon>Eurotiales</taxon>
        <taxon>Aspergillaceae</taxon>
        <taxon>Aspergillus</taxon>
        <taxon>Aspergillus subgen. Fumigati</taxon>
    </lineage>
</organism>
<dbReference type="EMBL" id="MSZS01000004">
    <property type="protein sequence ID" value="PKX94180.1"/>
    <property type="molecule type" value="Genomic_DNA"/>
</dbReference>
<dbReference type="SUPFAM" id="SSF50044">
    <property type="entry name" value="SH3-domain"/>
    <property type="match status" value="1"/>
</dbReference>
<evidence type="ECO:0000259" key="4">
    <source>
        <dbReference type="PROSITE" id="PS50002"/>
    </source>
</evidence>
<dbReference type="InterPro" id="IPR036028">
    <property type="entry name" value="SH3-like_dom_sf"/>
</dbReference>
<dbReference type="GeneID" id="36532218"/>
<dbReference type="SMART" id="SM00326">
    <property type="entry name" value="SH3"/>
    <property type="match status" value="1"/>
</dbReference>
<feature type="region of interest" description="Disordered" evidence="3">
    <location>
        <begin position="268"/>
        <end position="656"/>
    </location>
</feature>
<dbReference type="RefSeq" id="XP_024682775.1">
    <property type="nucleotide sequence ID" value="XM_024824893.1"/>
</dbReference>
<feature type="compositionally biased region" description="Polar residues" evidence="3">
    <location>
        <begin position="476"/>
        <end position="490"/>
    </location>
</feature>
<gene>
    <name evidence="5" type="ORF">P174DRAFT_420736</name>
</gene>
<dbReference type="InterPro" id="IPR053039">
    <property type="entry name" value="Polarity_Bud-Selection_Reg"/>
</dbReference>
<keyword evidence="1 2" id="KW-0728">SH3 domain</keyword>
<dbReference type="GO" id="GO:0008104">
    <property type="term" value="P:intracellular protein localization"/>
    <property type="evidence" value="ECO:0007669"/>
    <property type="project" value="TreeGrafter"/>
</dbReference>
<dbReference type="PANTHER" id="PTHR47775">
    <property type="entry name" value="BUD SITE SELECTION PROTEIN 14"/>
    <property type="match status" value="1"/>
</dbReference>
<feature type="compositionally biased region" description="Polar residues" evidence="3">
    <location>
        <begin position="328"/>
        <end position="343"/>
    </location>
</feature>
<proteinExistence type="predicted"/>
<feature type="compositionally biased region" description="Basic and acidic residues" evidence="3">
    <location>
        <begin position="498"/>
        <end position="512"/>
    </location>
</feature>
<feature type="compositionally biased region" description="Basic and acidic residues" evidence="3">
    <location>
        <begin position="420"/>
        <end position="434"/>
    </location>
</feature>
<dbReference type="AlphaFoldDB" id="A0A2I1C978"/>
<dbReference type="InterPro" id="IPR001452">
    <property type="entry name" value="SH3_domain"/>
</dbReference>
<feature type="compositionally biased region" description="Low complexity" evidence="3">
    <location>
        <begin position="465"/>
        <end position="475"/>
    </location>
</feature>
<dbReference type="PROSITE" id="PS50002">
    <property type="entry name" value="SH3"/>
    <property type="match status" value="1"/>
</dbReference>
<dbReference type="FunFam" id="2.30.30.40:FF:000035">
    <property type="entry name" value="SH3 domain containing protein"/>
    <property type="match status" value="1"/>
</dbReference>
<feature type="compositionally biased region" description="Polar residues" evidence="3">
    <location>
        <begin position="587"/>
        <end position="603"/>
    </location>
</feature>
<feature type="region of interest" description="Disordered" evidence="3">
    <location>
        <begin position="1"/>
        <end position="46"/>
    </location>
</feature>
<feature type="region of interest" description="Disordered" evidence="3">
    <location>
        <begin position="86"/>
        <end position="105"/>
    </location>
</feature>
<feature type="compositionally biased region" description="Basic and acidic residues" evidence="3">
    <location>
        <begin position="7"/>
        <end position="24"/>
    </location>
</feature>
<dbReference type="Gene3D" id="2.30.30.40">
    <property type="entry name" value="SH3 Domains"/>
    <property type="match status" value="1"/>
</dbReference>
<feature type="compositionally biased region" description="Basic and acidic residues" evidence="3">
    <location>
        <begin position="344"/>
        <end position="354"/>
    </location>
</feature>
<dbReference type="OrthoDB" id="196165at2759"/>
<evidence type="ECO:0000256" key="2">
    <source>
        <dbReference type="PROSITE-ProRule" id="PRU00192"/>
    </source>
</evidence>
<feature type="domain" description="SH3" evidence="4">
    <location>
        <begin position="130"/>
        <end position="191"/>
    </location>
</feature>